<evidence type="ECO:0000256" key="6">
    <source>
        <dbReference type="ARBA" id="ARBA00023136"/>
    </source>
</evidence>
<dbReference type="PANTHER" id="PTHR30509">
    <property type="entry name" value="P-HYDROXYBENZOIC ACID EFFLUX PUMP SUBUNIT-RELATED"/>
    <property type="match status" value="1"/>
</dbReference>
<evidence type="ECO:0000313" key="8">
    <source>
        <dbReference type="EMBL" id="MFC3907916.1"/>
    </source>
</evidence>
<comment type="caution">
    <text evidence="8">The sequence shown here is derived from an EMBL/GenBank/DDBJ whole genome shotgun (WGS) entry which is preliminary data.</text>
</comment>
<keyword evidence="5 7" id="KW-1133">Transmembrane helix</keyword>
<accession>A0ABV8CCH6</accession>
<feature type="transmembrane region" description="Helical" evidence="7">
    <location>
        <begin position="451"/>
        <end position="468"/>
    </location>
</feature>
<feature type="transmembrane region" description="Helical" evidence="7">
    <location>
        <begin position="507"/>
        <end position="525"/>
    </location>
</feature>
<evidence type="ECO:0000256" key="2">
    <source>
        <dbReference type="ARBA" id="ARBA00022448"/>
    </source>
</evidence>
<proteinExistence type="predicted"/>
<evidence type="ECO:0000256" key="3">
    <source>
        <dbReference type="ARBA" id="ARBA00022475"/>
    </source>
</evidence>
<protein>
    <submittedName>
        <fullName evidence="8">FUSC family protein</fullName>
    </submittedName>
</protein>
<keyword evidence="9" id="KW-1185">Reference proteome</keyword>
<feature type="transmembrane region" description="Helical" evidence="7">
    <location>
        <begin position="427"/>
        <end position="445"/>
    </location>
</feature>
<reference evidence="9" key="1">
    <citation type="journal article" date="2019" name="Int. J. Syst. Evol. Microbiol.">
        <title>The Global Catalogue of Microorganisms (GCM) 10K type strain sequencing project: providing services to taxonomists for standard genome sequencing and annotation.</title>
        <authorList>
            <consortium name="The Broad Institute Genomics Platform"/>
            <consortium name="The Broad Institute Genome Sequencing Center for Infectious Disease"/>
            <person name="Wu L."/>
            <person name="Ma J."/>
        </authorList>
    </citation>
    <scope>NUCLEOTIDE SEQUENCE [LARGE SCALE GENOMIC DNA]</scope>
    <source>
        <strain evidence="9">CCUG 59858</strain>
    </source>
</reference>
<evidence type="ECO:0000313" key="9">
    <source>
        <dbReference type="Proteomes" id="UP001595758"/>
    </source>
</evidence>
<dbReference type="PANTHER" id="PTHR30509:SF9">
    <property type="entry name" value="MULTIDRUG RESISTANCE PROTEIN MDTO"/>
    <property type="match status" value="1"/>
</dbReference>
<feature type="transmembrane region" description="Helical" evidence="7">
    <location>
        <begin position="20"/>
        <end position="37"/>
    </location>
</feature>
<dbReference type="Proteomes" id="UP001595758">
    <property type="component" value="Unassembled WGS sequence"/>
</dbReference>
<keyword evidence="6 7" id="KW-0472">Membrane</keyword>
<sequence>MTYLPALQQFIPRTLENRAALRTAIAALAAVLIAFALHVDKPYWSGMTVVILANIYTGNIIDKALMRIAGSIIGAWAGFFIAGFIANSFALYLLANFSLIAMAVYYYNFSRYAYAYLLAALSAFLVISEVAVNPEQAFYIAIWRPVDIGLGVLVSAASAFCLFPNNIYENVNKEVKAVFNALTNLLDQTEQLLISNDPKAFIEVDKQTLLLKKKIRKATEMLDFMRREIGFERVRIDQFRFLLDAGFGLCRTISFFTATVEHSPGQKLITDELVPVRQLFQAMKQDLNTLSVEFFSKPADITLQSRQALNQFDSALNTALANSGSQLATYLAVSHFLRQIHDFVLNLSTVLTDISSKRTNASAVISNKEQLRSDPDVMVHGIKAGLSATMALAFWLLADWPGGLNGIVSSIVISIRKTLFEMKNISAHRALGCMLGGGLALTVLACTSMDLYLLILLIFFGVWGFSYFSFKLTTYAYIGLQANIALIITLAQAGGPPLDLAPPLERLGGIFIGITTSFLVGNLIWRTDLQTMLQKQLKKLASYLRYNRQQIMLPAKAKLYDLTNAFWICRGLLESIQNQPLKPAKKALLDGRKETHEKLVLVQAAINHISTSLDQAGARNTAEKCGFDLSGVEQKIAQFNQDTSLLEYQSVLAELNQFSQLLLTGLQSSLPARDVENCAAYLSSLKQLTIDI</sequence>
<dbReference type="InterPro" id="IPR006726">
    <property type="entry name" value="PHBA_efflux_AaeB/fusaric-R"/>
</dbReference>
<dbReference type="RefSeq" id="WP_382340692.1">
    <property type="nucleotide sequence ID" value="NZ_JBHSAB010000001.1"/>
</dbReference>
<evidence type="ECO:0000256" key="1">
    <source>
        <dbReference type="ARBA" id="ARBA00004651"/>
    </source>
</evidence>
<feature type="transmembrane region" description="Helical" evidence="7">
    <location>
        <begin position="68"/>
        <end position="85"/>
    </location>
</feature>
<feature type="transmembrane region" description="Helical" evidence="7">
    <location>
        <begin position="114"/>
        <end position="132"/>
    </location>
</feature>
<evidence type="ECO:0000256" key="4">
    <source>
        <dbReference type="ARBA" id="ARBA00022692"/>
    </source>
</evidence>
<evidence type="ECO:0000256" key="5">
    <source>
        <dbReference type="ARBA" id="ARBA00022989"/>
    </source>
</evidence>
<keyword evidence="4 7" id="KW-0812">Transmembrane</keyword>
<dbReference type="Pfam" id="PF04632">
    <property type="entry name" value="FUSC"/>
    <property type="match status" value="1"/>
</dbReference>
<feature type="transmembrane region" description="Helical" evidence="7">
    <location>
        <begin position="43"/>
        <end position="61"/>
    </location>
</feature>
<keyword evidence="2" id="KW-0813">Transport</keyword>
<gene>
    <name evidence="8" type="ORF">ACFORL_02320</name>
</gene>
<keyword evidence="3" id="KW-1003">Cell membrane</keyword>
<comment type="subcellular location">
    <subcellularLocation>
        <location evidence="1">Cell membrane</location>
        <topology evidence="1">Multi-pass membrane protein</topology>
    </subcellularLocation>
</comment>
<organism evidence="8 9">
    <name type="scientific">Legionella dresdenensis</name>
    <dbReference type="NCBI Taxonomy" id="450200"/>
    <lineage>
        <taxon>Bacteria</taxon>
        <taxon>Pseudomonadati</taxon>
        <taxon>Pseudomonadota</taxon>
        <taxon>Gammaproteobacteria</taxon>
        <taxon>Legionellales</taxon>
        <taxon>Legionellaceae</taxon>
        <taxon>Legionella</taxon>
    </lineage>
</organism>
<dbReference type="EMBL" id="JBHSAB010000001">
    <property type="protein sequence ID" value="MFC3907916.1"/>
    <property type="molecule type" value="Genomic_DNA"/>
</dbReference>
<feature type="transmembrane region" description="Helical" evidence="7">
    <location>
        <begin position="475"/>
        <end position="495"/>
    </location>
</feature>
<evidence type="ECO:0000256" key="7">
    <source>
        <dbReference type="SAM" id="Phobius"/>
    </source>
</evidence>
<feature type="transmembrane region" description="Helical" evidence="7">
    <location>
        <begin position="138"/>
        <end position="163"/>
    </location>
</feature>
<name>A0ABV8CCH6_9GAMM</name>
<feature type="transmembrane region" description="Helical" evidence="7">
    <location>
        <begin position="91"/>
        <end position="107"/>
    </location>
</feature>